<dbReference type="PIRSF" id="PIRSF000865">
    <property type="entry name" value="Lipoprotein_lipase_LIPH"/>
    <property type="match status" value="1"/>
</dbReference>
<dbReference type="GeneID" id="106176653"/>
<dbReference type="CDD" id="cd00707">
    <property type="entry name" value="Pancreat_lipase_like"/>
    <property type="match status" value="1"/>
</dbReference>
<comment type="similarity">
    <text evidence="2 6">Belongs to the AB hydrolase superfamily. Lipase family.</text>
</comment>
<feature type="binding site" evidence="5">
    <location>
        <position position="239"/>
    </location>
    <ligand>
        <name>Ca(2+)</name>
        <dbReference type="ChEBI" id="CHEBI:29108"/>
    </ligand>
</feature>
<evidence type="ECO:0000256" key="7">
    <source>
        <dbReference type="SAM" id="SignalP"/>
    </source>
</evidence>
<dbReference type="KEGG" id="lak:106176653"/>
<dbReference type="GO" id="GO:0052689">
    <property type="term" value="F:carboxylic ester hydrolase activity"/>
    <property type="evidence" value="ECO:0007669"/>
    <property type="project" value="InterPro"/>
</dbReference>
<dbReference type="SUPFAM" id="SSF49723">
    <property type="entry name" value="Lipase/lipooxygenase domain (PLAT/LH2 domain)"/>
    <property type="match status" value="1"/>
</dbReference>
<dbReference type="InterPro" id="IPR033906">
    <property type="entry name" value="Lipase_N"/>
</dbReference>
<dbReference type="Gene3D" id="2.60.60.20">
    <property type="entry name" value="PLAT/LH2 domain"/>
    <property type="match status" value="1"/>
</dbReference>
<dbReference type="GO" id="GO:0046872">
    <property type="term" value="F:metal ion binding"/>
    <property type="evidence" value="ECO:0007669"/>
    <property type="project" value="UniProtKB-KW"/>
</dbReference>
<comment type="subcellular location">
    <subcellularLocation>
        <location evidence="1">Secreted</location>
    </subcellularLocation>
</comment>
<dbReference type="PRINTS" id="PR00821">
    <property type="entry name" value="TAGLIPASE"/>
</dbReference>
<evidence type="ECO:0000313" key="9">
    <source>
        <dbReference type="Proteomes" id="UP000085678"/>
    </source>
</evidence>
<dbReference type="Proteomes" id="UP000085678">
    <property type="component" value="Unplaced"/>
</dbReference>
<keyword evidence="5" id="KW-0106">Calcium</keyword>
<dbReference type="InterPro" id="IPR036392">
    <property type="entry name" value="PLAT/LH2_dom_sf"/>
</dbReference>
<keyword evidence="3" id="KW-0964">Secreted</keyword>
<dbReference type="Gene3D" id="3.40.50.1820">
    <property type="entry name" value="alpha/beta hydrolase"/>
    <property type="match status" value="1"/>
</dbReference>
<dbReference type="FunFam" id="3.40.50.1820:FF:000033">
    <property type="entry name" value="Pancreatic triacylglycerol lipase"/>
    <property type="match status" value="1"/>
</dbReference>
<feature type="binding site" evidence="5">
    <location>
        <position position="237"/>
    </location>
    <ligand>
        <name>Ca(2+)</name>
        <dbReference type="ChEBI" id="CHEBI:29108"/>
    </ligand>
</feature>
<protein>
    <submittedName>
        <fullName evidence="10">Pancreatic triacylglycerol lipase-like</fullName>
    </submittedName>
</protein>
<sequence>MTFDCVNMVRLLWASAWLLQCAWCISARHLAEPEIIDLVHNRHRRGSSTVCYPDVGCFNNSAPFNNAYNELPSKPEDIGTKFHLYTRHNPDFPQQIFYNDGGESLLHSFFDKDLPVKIVTHGFTDSIDALWLKSMSDAFLKHAPMNVVLTGWKNGAKAPYYPKAVANTRLVGRQIGLLVNLMVNVMGSKYDQVHLAGHSLGAHISGYAGAYLDGKIARITGLDPAGPFYEKYPTIVRLDKSDAKFVDAIHTNGAPLTHEGAGLQKISGHVDFYPNGGAFQPGCGDPVKGSLGQLFQGHLTGAEGVIACSHRRSYYFFTESINSVCPFTSYQCTDWDTFRRGECMDCSRGQCSQLGYHADQYNGTGKMYLQTLGASPYCGYQYRVTLTVADDSQGLVKIRVVGENGVSDVLELSEKPDKLHIQQPLQKIFITKKDLGDIKDVQVFYDRQERLLWGFVAGGDASLKLDTVTISTGEKKNAWTFSADQVEVTDDAWVSLVTKTTIKGADADLGPQFIG</sequence>
<keyword evidence="5" id="KW-0479">Metal-binding</keyword>
<reference evidence="10" key="1">
    <citation type="submission" date="2025-08" db="UniProtKB">
        <authorList>
            <consortium name="RefSeq"/>
        </authorList>
    </citation>
    <scope>IDENTIFICATION</scope>
    <source>
        <tissue evidence="10">Gonads</tissue>
    </source>
</reference>
<evidence type="ECO:0000256" key="6">
    <source>
        <dbReference type="RuleBase" id="RU004262"/>
    </source>
</evidence>
<dbReference type="GO" id="GO:0016298">
    <property type="term" value="F:lipase activity"/>
    <property type="evidence" value="ECO:0007669"/>
    <property type="project" value="InterPro"/>
</dbReference>
<dbReference type="AlphaFoldDB" id="A0A1S3JW08"/>
<keyword evidence="9" id="KW-1185">Reference proteome</keyword>
<organism evidence="9 10">
    <name type="scientific">Lingula anatina</name>
    <name type="common">Brachiopod</name>
    <name type="synonym">Lingula unguis</name>
    <dbReference type="NCBI Taxonomy" id="7574"/>
    <lineage>
        <taxon>Eukaryota</taxon>
        <taxon>Metazoa</taxon>
        <taxon>Spiralia</taxon>
        <taxon>Lophotrochozoa</taxon>
        <taxon>Brachiopoda</taxon>
        <taxon>Linguliformea</taxon>
        <taxon>Lingulata</taxon>
        <taxon>Lingulida</taxon>
        <taxon>Linguloidea</taxon>
        <taxon>Lingulidae</taxon>
        <taxon>Lingula</taxon>
    </lineage>
</organism>
<accession>A0A1S3JW08</accession>
<feature type="signal peptide" evidence="7">
    <location>
        <begin position="1"/>
        <end position="27"/>
    </location>
</feature>
<feature type="active site" description="Charge relay system" evidence="4">
    <location>
        <position position="223"/>
    </location>
</feature>
<dbReference type="SUPFAM" id="SSF53474">
    <property type="entry name" value="alpha/beta-Hydrolases"/>
    <property type="match status" value="1"/>
</dbReference>
<feature type="binding site" evidence="5">
    <location>
        <position position="242"/>
    </location>
    <ligand>
        <name>Ca(2+)</name>
        <dbReference type="ChEBI" id="CHEBI:29108"/>
    </ligand>
</feature>
<gene>
    <name evidence="10" type="primary">LOC106176653</name>
</gene>
<evidence type="ECO:0000256" key="3">
    <source>
        <dbReference type="ARBA" id="ARBA00022525"/>
    </source>
</evidence>
<name>A0A1S3JW08_LINAN</name>
<dbReference type="GO" id="GO:0016042">
    <property type="term" value="P:lipid catabolic process"/>
    <property type="evidence" value="ECO:0007669"/>
    <property type="project" value="TreeGrafter"/>
</dbReference>
<evidence type="ECO:0000256" key="4">
    <source>
        <dbReference type="PIRSR" id="PIRSR000865-1"/>
    </source>
</evidence>
<dbReference type="Pfam" id="PF00151">
    <property type="entry name" value="Lipase"/>
    <property type="match status" value="1"/>
</dbReference>
<feature type="active site" description="Nucleophile" evidence="4">
    <location>
        <position position="199"/>
    </location>
</feature>
<dbReference type="InterPro" id="IPR000734">
    <property type="entry name" value="TAG_lipase"/>
</dbReference>
<evidence type="ECO:0000256" key="1">
    <source>
        <dbReference type="ARBA" id="ARBA00004613"/>
    </source>
</evidence>
<dbReference type="PANTHER" id="PTHR11610:SF178">
    <property type="entry name" value="LIPASE MEMBER H-A-LIKE PROTEIN"/>
    <property type="match status" value="1"/>
</dbReference>
<feature type="active site" description="Charge relay system" evidence="4">
    <location>
        <position position="310"/>
    </location>
</feature>
<dbReference type="InterPro" id="IPR029058">
    <property type="entry name" value="AB_hydrolase_fold"/>
</dbReference>
<dbReference type="PANTHER" id="PTHR11610">
    <property type="entry name" value="LIPASE"/>
    <property type="match status" value="1"/>
</dbReference>
<dbReference type="InParanoid" id="A0A1S3JW08"/>
<dbReference type="STRING" id="7574.A0A1S3JW08"/>
<dbReference type="OrthoDB" id="199913at2759"/>
<evidence type="ECO:0000256" key="2">
    <source>
        <dbReference type="ARBA" id="ARBA00010701"/>
    </source>
</evidence>
<evidence type="ECO:0000256" key="5">
    <source>
        <dbReference type="PIRSR" id="PIRSR000865-2"/>
    </source>
</evidence>
<keyword evidence="7" id="KW-0732">Signal</keyword>
<evidence type="ECO:0000259" key="8">
    <source>
        <dbReference type="Pfam" id="PF00151"/>
    </source>
</evidence>
<dbReference type="InterPro" id="IPR016272">
    <property type="entry name" value="Lipase_LIPH"/>
</dbReference>
<feature type="chain" id="PRO_5010306427" evidence="7">
    <location>
        <begin position="28"/>
        <end position="515"/>
    </location>
</feature>
<evidence type="ECO:0000313" key="10">
    <source>
        <dbReference type="RefSeq" id="XP_013414573.1"/>
    </source>
</evidence>
<dbReference type="InterPro" id="IPR013818">
    <property type="entry name" value="Lipase"/>
</dbReference>
<proteinExistence type="inferred from homology"/>
<dbReference type="GO" id="GO:0005615">
    <property type="term" value="C:extracellular space"/>
    <property type="evidence" value="ECO:0007669"/>
    <property type="project" value="TreeGrafter"/>
</dbReference>
<feature type="domain" description="Lipase" evidence="8">
    <location>
        <begin position="49"/>
        <end position="377"/>
    </location>
</feature>
<dbReference type="RefSeq" id="XP_013414573.1">
    <property type="nucleotide sequence ID" value="XM_013559119.1"/>
</dbReference>